<organism evidence="12">
    <name type="scientific">Prosthecochloris aestuarii</name>
    <dbReference type="NCBI Taxonomy" id="1102"/>
    <lineage>
        <taxon>Bacteria</taxon>
        <taxon>Pseudomonadati</taxon>
        <taxon>Chlorobiota</taxon>
        <taxon>Chlorobiia</taxon>
        <taxon>Chlorobiales</taxon>
        <taxon>Chlorobiaceae</taxon>
        <taxon>Prosthecochloris</taxon>
    </lineage>
</organism>
<comment type="pathway">
    <text evidence="3">Cofactor biosynthesis; riboflavin biosynthesis; riboflavin from 2-hydroxy-3-oxobutyl phosphate and 5-amino-6-(D-ribitylamino)uracil: step 2/2.</text>
</comment>
<dbReference type="PANTHER" id="PTHR21098:SF12">
    <property type="entry name" value="RIBOFLAVIN SYNTHASE"/>
    <property type="match status" value="1"/>
</dbReference>
<dbReference type="GO" id="GO:0004746">
    <property type="term" value="F:riboflavin synthase activity"/>
    <property type="evidence" value="ECO:0007669"/>
    <property type="project" value="UniProtKB-UniRule"/>
</dbReference>
<dbReference type="GO" id="GO:0009231">
    <property type="term" value="P:riboflavin biosynthetic process"/>
    <property type="evidence" value="ECO:0007669"/>
    <property type="project" value="UniProtKB-KW"/>
</dbReference>
<evidence type="ECO:0000256" key="8">
    <source>
        <dbReference type="ARBA" id="ARBA00022737"/>
    </source>
</evidence>
<evidence type="ECO:0000256" key="10">
    <source>
        <dbReference type="PROSITE-ProRule" id="PRU00524"/>
    </source>
</evidence>
<name>A0A831SSN0_PROAE</name>
<dbReference type="PANTHER" id="PTHR21098">
    <property type="entry name" value="RIBOFLAVIN SYNTHASE ALPHA CHAIN"/>
    <property type="match status" value="1"/>
</dbReference>
<comment type="caution">
    <text evidence="12">The sequence shown here is derived from an EMBL/GenBank/DDBJ whole genome shotgun (WGS) entry which is preliminary data.</text>
</comment>
<dbReference type="Gene3D" id="2.40.30.20">
    <property type="match status" value="2"/>
</dbReference>
<evidence type="ECO:0000256" key="5">
    <source>
        <dbReference type="ARBA" id="ARBA00013950"/>
    </source>
</evidence>
<dbReference type="EMBL" id="DSBW01000119">
    <property type="protein sequence ID" value="HED31052.1"/>
    <property type="molecule type" value="Genomic_DNA"/>
</dbReference>
<dbReference type="AlphaFoldDB" id="A0A831SSN0"/>
<reference evidence="12" key="1">
    <citation type="journal article" date="2020" name="mSystems">
        <title>Genome- and Community-Level Interaction Insights into Carbon Utilization and Element Cycling Functions of Hydrothermarchaeota in Hydrothermal Sediment.</title>
        <authorList>
            <person name="Zhou Z."/>
            <person name="Liu Y."/>
            <person name="Xu W."/>
            <person name="Pan J."/>
            <person name="Luo Z.H."/>
            <person name="Li M."/>
        </authorList>
    </citation>
    <scope>NUCLEOTIDE SEQUENCE [LARGE SCALE GENOMIC DNA]</scope>
    <source>
        <strain evidence="12">SpSt-1181</strain>
    </source>
</reference>
<feature type="domain" description="Lumazine-binding" evidence="11">
    <location>
        <begin position="1"/>
        <end position="98"/>
    </location>
</feature>
<dbReference type="EC" id="2.5.1.9" evidence="4 9"/>
<dbReference type="InterPro" id="IPR001783">
    <property type="entry name" value="Lumazine-bd"/>
</dbReference>
<evidence type="ECO:0000256" key="7">
    <source>
        <dbReference type="ARBA" id="ARBA00022679"/>
    </source>
</evidence>
<evidence type="ECO:0000256" key="2">
    <source>
        <dbReference type="ARBA" id="ARBA00002803"/>
    </source>
</evidence>
<dbReference type="SUPFAM" id="SSF63380">
    <property type="entry name" value="Riboflavin synthase domain-like"/>
    <property type="match status" value="2"/>
</dbReference>
<dbReference type="PIRSF" id="PIRSF000498">
    <property type="entry name" value="Riboflavin_syn_A"/>
    <property type="match status" value="1"/>
</dbReference>
<dbReference type="NCBIfam" id="NF006767">
    <property type="entry name" value="PRK09289.1"/>
    <property type="match status" value="1"/>
</dbReference>
<dbReference type="Proteomes" id="UP000886335">
    <property type="component" value="Unassembled WGS sequence"/>
</dbReference>
<dbReference type="InterPro" id="IPR026017">
    <property type="entry name" value="Lumazine-bd_dom"/>
</dbReference>
<evidence type="ECO:0000259" key="11">
    <source>
        <dbReference type="PROSITE" id="PS51177"/>
    </source>
</evidence>
<keyword evidence="7 12" id="KW-0808">Transferase</keyword>
<dbReference type="InterPro" id="IPR017938">
    <property type="entry name" value="Riboflavin_synthase-like_b-brl"/>
</dbReference>
<keyword evidence="8" id="KW-0677">Repeat</keyword>
<protein>
    <recommendedName>
        <fullName evidence="5 9">Riboflavin synthase</fullName>
        <ecNumber evidence="4 9">2.5.1.9</ecNumber>
    </recommendedName>
</protein>
<keyword evidence="6" id="KW-0686">Riboflavin biosynthesis</keyword>
<dbReference type="NCBIfam" id="TIGR00187">
    <property type="entry name" value="ribE"/>
    <property type="match status" value="1"/>
</dbReference>
<evidence type="ECO:0000313" key="12">
    <source>
        <dbReference type="EMBL" id="HED31052.1"/>
    </source>
</evidence>
<dbReference type="InterPro" id="IPR023366">
    <property type="entry name" value="ATP_synth_asu-like_sf"/>
</dbReference>
<feature type="repeat" description="Lumazine-binding" evidence="10">
    <location>
        <begin position="99"/>
        <end position="195"/>
    </location>
</feature>
<gene>
    <name evidence="12" type="ORF">ENN50_05075</name>
</gene>
<proteinExistence type="predicted"/>
<comment type="catalytic activity">
    <reaction evidence="1">
        <text>2 6,7-dimethyl-8-(1-D-ribityl)lumazine + H(+) = 5-amino-6-(D-ribitylamino)uracil + riboflavin</text>
        <dbReference type="Rhea" id="RHEA:20772"/>
        <dbReference type="ChEBI" id="CHEBI:15378"/>
        <dbReference type="ChEBI" id="CHEBI:15934"/>
        <dbReference type="ChEBI" id="CHEBI:57986"/>
        <dbReference type="ChEBI" id="CHEBI:58201"/>
        <dbReference type="EC" id="2.5.1.9"/>
    </reaction>
</comment>
<comment type="function">
    <text evidence="2">Catalyzes the dismutation of two molecules of 6,7-dimethyl-8-ribityllumazine, resulting in the formation of riboflavin and 5-amino-6-(D-ribitylamino)uracil.</text>
</comment>
<dbReference type="PROSITE" id="PS51177">
    <property type="entry name" value="LUMAZINE_BIND"/>
    <property type="match status" value="2"/>
</dbReference>
<accession>A0A831SSN0</accession>
<evidence type="ECO:0000256" key="3">
    <source>
        <dbReference type="ARBA" id="ARBA00004887"/>
    </source>
</evidence>
<feature type="domain" description="Lumazine-binding" evidence="11">
    <location>
        <begin position="99"/>
        <end position="195"/>
    </location>
</feature>
<feature type="repeat" description="Lumazine-binding" evidence="10">
    <location>
        <begin position="1"/>
        <end position="98"/>
    </location>
</feature>
<evidence type="ECO:0000256" key="1">
    <source>
        <dbReference type="ARBA" id="ARBA00000968"/>
    </source>
</evidence>
<dbReference type="Pfam" id="PF00677">
    <property type="entry name" value="Lum_binding"/>
    <property type="match status" value="2"/>
</dbReference>
<evidence type="ECO:0000256" key="6">
    <source>
        <dbReference type="ARBA" id="ARBA00022619"/>
    </source>
</evidence>
<dbReference type="CDD" id="cd00402">
    <property type="entry name" value="Riboflavin_synthase_like"/>
    <property type="match status" value="1"/>
</dbReference>
<evidence type="ECO:0000256" key="4">
    <source>
        <dbReference type="ARBA" id="ARBA00012827"/>
    </source>
</evidence>
<sequence length="218" mass="23496">MFTGIVKDVGSVSAVSSKGSGLRMVVRYSNHEAFADLEIDESVAIDGACQTVVAKGNGVFEVDTIAETLKKTTLGSFTSGRKVNLERAIRPIDRLGGHFVQGHVDCVGEVFDICDLGESREIWVSYPDVYAPLLVPVGSVAIDGVSLTVAAVKEGRFAVAIIPYTFGNTTINALKKGSRVNLEFDILGKYIARQRKIEQDSASPSSSISDTWLREMGY</sequence>
<evidence type="ECO:0000256" key="9">
    <source>
        <dbReference type="NCBIfam" id="TIGR00187"/>
    </source>
</evidence>